<organism evidence="7 8">
    <name type="scientific">Plectosphaerella plurivora</name>
    <dbReference type="NCBI Taxonomy" id="936078"/>
    <lineage>
        <taxon>Eukaryota</taxon>
        <taxon>Fungi</taxon>
        <taxon>Dikarya</taxon>
        <taxon>Ascomycota</taxon>
        <taxon>Pezizomycotina</taxon>
        <taxon>Sordariomycetes</taxon>
        <taxon>Hypocreomycetidae</taxon>
        <taxon>Glomerellales</taxon>
        <taxon>Plectosphaerellaceae</taxon>
        <taxon>Plectosphaerella</taxon>
    </lineage>
</organism>
<dbReference type="PANTHER" id="PTHR46072:SF4">
    <property type="entry name" value="AMIDASE C550.07-RELATED"/>
    <property type="match status" value="1"/>
</dbReference>
<dbReference type="EMBL" id="JAGSXJ010000015">
    <property type="protein sequence ID" value="KAH6685448.1"/>
    <property type="molecule type" value="Genomic_DNA"/>
</dbReference>
<reference evidence="7" key="1">
    <citation type="journal article" date="2021" name="Nat. Commun.">
        <title>Genetic determinants of endophytism in the Arabidopsis root mycobiome.</title>
        <authorList>
            <person name="Mesny F."/>
            <person name="Miyauchi S."/>
            <person name="Thiergart T."/>
            <person name="Pickel B."/>
            <person name="Atanasova L."/>
            <person name="Karlsson M."/>
            <person name="Huettel B."/>
            <person name="Barry K.W."/>
            <person name="Haridas S."/>
            <person name="Chen C."/>
            <person name="Bauer D."/>
            <person name="Andreopoulos W."/>
            <person name="Pangilinan J."/>
            <person name="LaButti K."/>
            <person name="Riley R."/>
            <person name="Lipzen A."/>
            <person name="Clum A."/>
            <person name="Drula E."/>
            <person name="Henrissat B."/>
            <person name="Kohler A."/>
            <person name="Grigoriev I.V."/>
            <person name="Martin F.M."/>
            <person name="Hacquard S."/>
        </authorList>
    </citation>
    <scope>NUCLEOTIDE SEQUENCE</scope>
    <source>
        <strain evidence="7">MPI-SDFR-AT-0117</strain>
    </source>
</reference>
<dbReference type="OrthoDB" id="6428749at2759"/>
<evidence type="ECO:0000256" key="2">
    <source>
        <dbReference type="ARBA" id="ARBA00009199"/>
    </source>
</evidence>
<feature type="active site" description="Acyl-ester intermediate" evidence="5">
    <location>
        <position position="233"/>
    </location>
</feature>
<feature type="active site" description="Charge relay system" evidence="5">
    <location>
        <position position="134"/>
    </location>
</feature>
<accession>A0A9P8VA94</accession>
<evidence type="ECO:0000313" key="8">
    <source>
        <dbReference type="Proteomes" id="UP000770015"/>
    </source>
</evidence>
<evidence type="ECO:0000256" key="4">
    <source>
        <dbReference type="ARBA" id="ARBA00022801"/>
    </source>
</evidence>
<dbReference type="PANTHER" id="PTHR46072">
    <property type="entry name" value="AMIDASE-RELATED-RELATED"/>
    <property type="match status" value="1"/>
</dbReference>
<feature type="domain" description="Amidase" evidence="6">
    <location>
        <begin position="78"/>
        <end position="526"/>
    </location>
</feature>
<dbReference type="PROSITE" id="PS00571">
    <property type="entry name" value="AMIDASES"/>
    <property type="match status" value="1"/>
</dbReference>
<sequence length="539" mass="57828">MRTTSRWAKTLGARQILQDSLNPDWLLPLDKLPPKSQKNVSNFIETSGALTARELEITAKSAVALVTDMAAGSLTAVETVTAFLKRAHVAHQLTNFATEFMCKDALDAAKDLDAHFAATGKLAGPLHGLPISTKEHIGFKGQILHSGYVAWVDNVADEDALIVTMAKKAGAVFHVRTNVPQVVMHLDCSNPIYGTTVNPHNRDLTPGGSSGGEGVSLGMRCAALGLGTDVGGSVRVPAAFCGSVGLKTTSLRNPYGGICLPGIGHESVRCVVSPLANSIGDIALFEDAILGMAPWETETSLVPLPWKKVDDPTPQQLTIGVIWDDGVVHPHPPVLRALGTAVEKLKAAGCNVIDWEPYQHAGAADLIKALYFPDGGAAQWDLLIEGGEPVAHLTECAIGTGKGKPLPYSELWSLNNRRDDYRDKYNQLMRERGVDFILSPAYVGAAAVCGQAEYFHYTSIWNILDQPSITFQTGIKVDPAVDVVDSGYQPRSETDAREYKNYDPKTFEGAPIALQLTGKRYGDEEVVAAAEVLSKIIQG</sequence>
<proteinExistence type="inferred from homology"/>
<protein>
    <recommendedName>
        <fullName evidence="3">amidase</fullName>
        <ecNumber evidence="3">3.5.1.4</ecNumber>
    </recommendedName>
</protein>
<name>A0A9P8VA94_9PEZI</name>
<evidence type="ECO:0000259" key="6">
    <source>
        <dbReference type="Pfam" id="PF01425"/>
    </source>
</evidence>
<gene>
    <name evidence="7" type="ORF">F5X68DRAFT_222954</name>
</gene>
<dbReference type="Proteomes" id="UP000770015">
    <property type="component" value="Unassembled WGS sequence"/>
</dbReference>
<dbReference type="InterPro" id="IPR023631">
    <property type="entry name" value="Amidase_dom"/>
</dbReference>
<evidence type="ECO:0000256" key="3">
    <source>
        <dbReference type="ARBA" id="ARBA00012922"/>
    </source>
</evidence>
<keyword evidence="8" id="KW-1185">Reference proteome</keyword>
<evidence type="ECO:0000256" key="5">
    <source>
        <dbReference type="PIRSR" id="PIRSR001221-1"/>
    </source>
</evidence>
<feature type="active site" description="Charge relay system" evidence="5">
    <location>
        <position position="209"/>
    </location>
</feature>
<comment type="catalytic activity">
    <reaction evidence="1">
        <text>a monocarboxylic acid amide + H2O = a monocarboxylate + NH4(+)</text>
        <dbReference type="Rhea" id="RHEA:12020"/>
        <dbReference type="ChEBI" id="CHEBI:15377"/>
        <dbReference type="ChEBI" id="CHEBI:28938"/>
        <dbReference type="ChEBI" id="CHEBI:35757"/>
        <dbReference type="ChEBI" id="CHEBI:83628"/>
        <dbReference type="EC" id="3.5.1.4"/>
    </reaction>
</comment>
<evidence type="ECO:0000313" key="7">
    <source>
        <dbReference type="EMBL" id="KAH6685448.1"/>
    </source>
</evidence>
<comment type="caution">
    <text evidence="7">The sequence shown here is derived from an EMBL/GenBank/DDBJ whole genome shotgun (WGS) entry which is preliminary data.</text>
</comment>
<dbReference type="Gene3D" id="3.90.1300.10">
    <property type="entry name" value="Amidase signature (AS) domain"/>
    <property type="match status" value="1"/>
</dbReference>
<dbReference type="Pfam" id="PF01425">
    <property type="entry name" value="Amidase"/>
    <property type="match status" value="1"/>
</dbReference>
<dbReference type="InterPro" id="IPR036928">
    <property type="entry name" value="AS_sf"/>
</dbReference>
<dbReference type="PIRSF" id="PIRSF001221">
    <property type="entry name" value="Amidase_fungi"/>
    <property type="match status" value="1"/>
</dbReference>
<dbReference type="EC" id="3.5.1.4" evidence="3"/>
<dbReference type="AlphaFoldDB" id="A0A9P8VA94"/>
<keyword evidence="4" id="KW-0378">Hydrolase</keyword>
<dbReference type="SUPFAM" id="SSF75304">
    <property type="entry name" value="Amidase signature (AS) enzymes"/>
    <property type="match status" value="1"/>
</dbReference>
<evidence type="ECO:0000256" key="1">
    <source>
        <dbReference type="ARBA" id="ARBA00001311"/>
    </source>
</evidence>
<dbReference type="GO" id="GO:0004040">
    <property type="term" value="F:amidase activity"/>
    <property type="evidence" value="ECO:0007669"/>
    <property type="project" value="UniProtKB-EC"/>
</dbReference>
<comment type="similarity">
    <text evidence="2">Belongs to the amidase family.</text>
</comment>
<dbReference type="InterPro" id="IPR020556">
    <property type="entry name" value="Amidase_CS"/>
</dbReference>